<dbReference type="GeneID" id="41840328"/>
<dbReference type="EMBL" id="CP008889">
    <property type="protein sequence ID" value="AIF40213.1"/>
    <property type="molecule type" value="Genomic_DNA"/>
</dbReference>
<protein>
    <recommendedName>
        <fullName evidence="5">Lipoprotein</fullName>
    </recommendedName>
</protein>
<evidence type="ECO:0000256" key="2">
    <source>
        <dbReference type="SAM" id="SignalP"/>
    </source>
</evidence>
<keyword evidence="2" id="KW-0732">Signal</keyword>
<dbReference type="AlphaFoldDB" id="A0A075JJM5"/>
<keyword evidence="4" id="KW-1185">Reference proteome</keyword>
<gene>
    <name evidence="3" type="ORF">HX89_03755</name>
</gene>
<dbReference type="Proteomes" id="UP000027986">
    <property type="component" value="Chromosome"/>
</dbReference>
<dbReference type="KEGG" id="dni:HX89_03755"/>
<feature type="chain" id="PRO_5038915354" description="Lipoprotein" evidence="2">
    <location>
        <begin position="23"/>
        <end position="281"/>
    </location>
</feature>
<evidence type="ECO:0000256" key="1">
    <source>
        <dbReference type="SAM" id="MobiDB-lite"/>
    </source>
</evidence>
<evidence type="ECO:0000313" key="4">
    <source>
        <dbReference type="Proteomes" id="UP000027986"/>
    </source>
</evidence>
<sequence>MRKTTRATVLSLSLASALALGACGPESATGGSGSSSTTSKSSSTDEAPPSTQSEKSSEDTTSSTTTPSDPTEDAGTTDEKDQGAASPEQAASMPSGPVTKATLVTAGGYQKRPDSKYGEFYAVLKVDGTGPGKATVRYDMLDASGKVIGTVEDRIKVGKGKDMIKISTKLGKAPAGIKKVRLSLTKNETDDRSDDITMSNVKINNDGPNRRPVITGNYAANGDSPVTGIRAICMDANKRVIVGHGLPDVKGAKSGTFKAELHEAPRDWKASTCYVGQSGTL</sequence>
<proteinExistence type="predicted"/>
<organism evidence="3 4">
    <name type="scientific">Dermacoccus nishinomiyaensis</name>
    <dbReference type="NCBI Taxonomy" id="1274"/>
    <lineage>
        <taxon>Bacteria</taxon>
        <taxon>Bacillati</taxon>
        <taxon>Actinomycetota</taxon>
        <taxon>Actinomycetes</taxon>
        <taxon>Micrococcales</taxon>
        <taxon>Dermacoccaceae</taxon>
        <taxon>Dermacoccus</taxon>
    </lineage>
</organism>
<name>A0A075JJM5_9MICO</name>
<feature type="region of interest" description="Disordered" evidence="1">
    <location>
        <begin position="22"/>
        <end position="99"/>
    </location>
</feature>
<feature type="compositionally biased region" description="Polar residues" evidence="1">
    <location>
        <begin position="196"/>
        <end position="207"/>
    </location>
</feature>
<evidence type="ECO:0008006" key="5">
    <source>
        <dbReference type="Google" id="ProtNLM"/>
    </source>
</evidence>
<feature type="region of interest" description="Disordered" evidence="1">
    <location>
        <begin position="190"/>
        <end position="209"/>
    </location>
</feature>
<evidence type="ECO:0000313" key="3">
    <source>
        <dbReference type="EMBL" id="AIF40213.1"/>
    </source>
</evidence>
<accession>A0A075JJM5</accession>
<dbReference type="eggNOG" id="ENOG503230G">
    <property type="taxonomic scope" value="Bacteria"/>
</dbReference>
<feature type="compositionally biased region" description="Low complexity" evidence="1">
    <location>
        <begin position="34"/>
        <end position="69"/>
    </location>
</feature>
<dbReference type="OrthoDB" id="5146249at2"/>
<dbReference type="RefSeq" id="WP_038567096.1">
    <property type="nucleotide sequence ID" value="NZ_CP008889.1"/>
</dbReference>
<dbReference type="PROSITE" id="PS51257">
    <property type="entry name" value="PROKAR_LIPOPROTEIN"/>
    <property type="match status" value="1"/>
</dbReference>
<dbReference type="HOGENOM" id="CLU_989451_0_0_11"/>
<feature type="signal peptide" evidence="2">
    <location>
        <begin position="1"/>
        <end position="22"/>
    </location>
</feature>
<reference evidence="3 4" key="1">
    <citation type="submission" date="2014-07" db="EMBL/GenBank/DDBJ databases">
        <title>Genome Sequencing of Dermacoccus nishinomiyaensis.</title>
        <authorList>
            <person name="Hong K.W."/>
            <person name="Chan K.G."/>
        </authorList>
    </citation>
    <scope>NUCLEOTIDE SEQUENCE [LARGE SCALE GENOMIC DNA]</scope>
    <source>
        <strain evidence="3 4">M25</strain>
    </source>
</reference>